<dbReference type="Gene3D" id="1.10.357.40">
    <property type="entry name" value="YbiA-like"/>
    <property type="match status" value="1"/>
</dbReference>
<sequence length="390" mass="43835">MRCYRRHLVDLDLDNLEEGQLVKIWVARLPEGCLLDSSYILPPKIGPEPVAPAADDHPLMNRLNNHQRETVRMLLEKGPKVVFQHAPPGVDAKVAVVTAANLPLAKLAKELEEVLGGNEMEESNSIAFFSGYAKDKYREMIEALRRHMQGEVWDRFISRASEYTQIVDESYLQVAEWRQKMESRGQGSRTASRPLQGSGSNERNGNWDLPPVPQAMKNARPPFPKHMTTIDGRDCLVFFTKVYAFSNHFTSWFSIENENFSSSEQFYMAKKAKHFGYLRTAAEILETTDVGTRKPARRESEGQTTPTTVPVREETRVGATSNPNGDSTMGWYSSKEESAVDERDRATSYATAVADTDTLHATAVARGEKELRSDQRRGEGQIKGPGGQRQ</sequence>
<dbReference type="Proteomes" id="UP000050741">
    <property type="component" value="Unassembled WGS sequence"/>
</dbReference>
<feature type="compositionally biased region" description="Basic and acidic residues" evidence="1">
    <location>
        <begin position="366"/>
        <end position="380"/>
    </location>
</feature>
<reference evidence="3" key="2">
    <citation type="submission" date="2016-06" db="UniProtKB">
        <authorList>
            <consortium name="WormBaseParasite"/>
        </authorList>
    </citation>
    <scope>IDENTIFICATION</scope>
</reference>
<proteinExistence type="predicted"/>
<feature type="compositionally biased region" description="Polar residues" evidence="1">
    <location>
        <begin position="185"/>
        <end position="204"/>
    </location>
</feature>
<dbReference type="WBParaSite" id="GPLIN_001097400">
    <property type="protein sequence ID" value="GPLIN_001097400"/>
    <property type="gene ID" value="GPLIN_001097400"/>
</dbReference>
<feature type="region of interest" description="Disordered" evidence="1">
    <location>
        <begin position="182"/>
        <end position="208"/>
    </location>
</feature>
<dbReference type="AlphaFoldDB" id="A0A183CDM0"/>
<dbReference type="CDD" id="cd15457">
    <property type="entry name" value="NADAR"/>
    <property type="match status" value="1"/>
</dbReference>
<protein>
    <submittedName>
        <fullName evidence="3">Uncharacterized protein</fullName>
    </submittedName>
</protein>
<evidence type="ECO:0000313" key="2">
    <source>
        <dbReference type="Proteomes" id="UP000050741"/>
    </source>
</evidence>
<feature type="region of interest" description="Disordered" evidence="1">
    <location>
        <begin position="317"/>
        <end position="347"/>
    </location>
</feature>
<accession>A0A183CDM0</accession>
<feature type="compositionally biased region" description="Gly residues" evidence="1">
    <location>
        <begin position="381"/>
        <end position="390"/>
    </location>
</feature>
<feature type="compositionally biased region" description="Basic and acidic residues" evidence="1">
    <location>
        <begin position="334"/>
        <end position="346"/>
    </location>
</feature>
<feature type="region of interest" description="Disordered" evidence="1">
    <location>
        <begin position="290"/>
        <end position="309"/>
    </location>
</feature>
<dbReference type="SUPFAM" id="SSF143990">
    <property type="entry name" value="YbiA-like"/>
    <property type="match status" value="1"/>
</dbReference>
<feature type="region of interest" description="Disordered" evidence="1">
    <location>
        <begin position="365"/>
        <end position="390"/>
    </location>
</feature>
<name>A0A183CDM0_GLOPA</name>
<dbReference type="InterPro" id="IPR012816">
    <property type="entry name" value="NADAR"/>
</dbReference>
<organism evidence="2 3">
    <name type="scientific">Globodera pallida</name>
    <name type="common">Potato cyst nematode worm</name>
    <name type="synonym">Heterodera pallida</name>
    <dbReference type="NCBI Taxonomy" id="36090"/>
    <lineage>
        <taxon>Eukaryota</taxon>
        <taxon>Metazoa</taxon>
        <taxon>Ecdysozoa</taxon>
        <taxon>Nematoda</taxon>
        <taxon>Chromadorea</taxon>
        <taxon>Rhabditida</taxon>
        <taxon>Tylenchina</taxon>
        <taxon>Tylenchomorpha</taxon>
        <taxon>Tylenchoidea</taxon>
        <taxon>Heteroderidae</taxon>
        <taxon>Heteroderinae</taxon>
        <taxon>Globodera</taxon>
    </lineage>
</organism>
<evidence type="ECO:0000313" key="3">
    <source>
        <dbReference type="WBParaSite" id="GPLIN_001097400"/>
    </source>
</evidence>
<reference evidence="2" key="1">
    <citation type="submission" date="2014-05" db="EMBL/GenBank/DDBJ databases">
        <title>The genome and life-stage specific transcriptomes of Globodera pallida elucidate key aspects of plant parasitism by a cyst nematode.</title>
        <authorList>
            <person name="Cotton J.A."/>
            <person name="Lilley C.J."/>
            <person name="Jones L.M."/>
            <person name="Kikuchi T."/>
            <person name="Reid A.J."/>
            <person name="Thorpe P."/>
            <person name="Tsai I.J."/>
            <person name="Beasley H."/>
            <person name="Blok V."/>
            <person name="Cock P.J.A."/>
            <person name="Van den Akker S.E."/>
            <person name="Holroyd N."/>
            <person name="Hunt M."/>
            <person name="Mantelin S."/>
            <person name="Naghra H."/>
            <person name="Pain A."/>
            <person name="Palomares-Rius J.E."/>
            <person name="Zarowiecki M."/>
            <person name="Berriman M."/>
            <person name="Jones J.T."/>
            <person name="Urwin P.E."/>
        </authorList>
    </citation>
    <scope>NUCLEOTIDE SEQUENCE [LARGE SCALE GENOMIC DNA]</scope>
    <source>
        <strain evidence="2">Lindley</strain>
    </source>
</reference>
<evidence type="ECO:0000256" key="1">
    <source>
        <dbReference type="SAM" id="MobiDB-lite"/>
    </source>
</evidence>
<dbReference type="InterPro" id="IPR037238">
    <property type="entry name" value="YbiA-like_sf"/>
</dbReference>
<feature type="compositionally biased region" description="Polar residues" evidence="1">
    <location>
        <begin position="318"/>
        <end position="331"/>
    </location>
</feature>
<keyword evidence="2" id="KW-1185">Reference proteome</keyword>